<evidence type="ECO:0000256" key="1">
    <source>
        <dbReference type="SAM" id="MobiDB-lite"/>
    </source>
</evidence>
<accession>A0A0B6ZBT6</accession>
<feature type="compositionally biased region" description="Low complexity" evidence="1">
    <location>
        <begin position="1"/>
        <end position="14"/>
    </location>
</feature>
<sequence>LSSHYSTSSSTLSTIRRPCNSTDSHRVKEQRSPLPDRFPRSSANNGLKNNNVPSPLLSYNATTNNSNGRNTHHFIQNSCSINNKNQNSNIASPYTEATSSGNQTHNMFDSTTSPLVNKMCQYKQDSNSTDPDEAEYRTKLGNIQSIMFDPKLNSRIYGHKNFDHQNTKSMFRSYEPISSVSSKKEIQIPNFDKPIDEPDVNNGVQSGIARRDTNADVKGMLKEEQSQHQQSYTDSRGSFAPYYLLHSSKC</sequence>
<feature type="region of interest" description="Disordered" evidence="1">
    <location>
        <begin position="1"/>
        <end position="53"/>
    </location>
</feature>
<dbReference type="AlphaFoldDB" id="A0A0B6ZBT6"/>
<evidence type="ECO:0000313" key="2">
    <source>
        <dbReference type="EMBL" id="CEK65912.1"/>
    </source>
</evidence>
<protein>
    <submittedName>
        <fullName evidence="2">Uncharacterized protein</fullName>
    </submittedName>
</protein>
<organism evidence="2">
    <name type="scientific">Arion vulgaris</name>
    <dbReference type="NCBI Taxonomy" id="1028688"/>
    <lineage>
        <taxon>Eukaryota</taxon>
        <taxon>Metazoa</taxon>
        <taxon>Spiralia</taxon>
        <taxon>Lophotrochozoa</taxon>
        <taxon>Mollusca</taxon>
        <taxon>Gastropoda</taxon>
        <taxon>Heterobranchia</taxon>
        <taxon>Euthyneura</taxon>
        <taxon>Panpulmonata</taxon>
        <taxon>Eupulmonata</taxon>
        <taxon>Stylommatophora</taxon>
        <taxon>Helicina</taxon>
        <taxon>Arionoidea</taxon>
        <taxon>Arionidae</taxon>
        <taxon>Arion</taxon>
    </lineage>
</organism>
<dbReference type="EMBL" id="HACG01019047">
    <property type="protein sequence ID" value="CEK65912.1"/>
    <property type="molecule type" value="Transcribed_RNA"/>
</dbReference>
<proteinExistence type="predicted"/>
<reference evidence="2" key="1">
    <citation type="submission" date="2014-12" db="EMBL/GenBank/DDBJ databases">
        <title>Insight into the proteome of Arion vulgaris.</title>
        <authorList>
            <person name="Aradska J."/>
            <person name="Bulat T."/>
            <person name="Smidak R."/>
            <person name="Sarate P."/>
            <person name="Gangsoo J."/>
            <person name="Sialana F."/>
            <person name="Bilban M."/>
            <person name="Lubec G."/>
        </authorList>
    </citation>
    <scope>NUCLEOTIDE SEQUENCE</scope>
    <source>
        <tissue evidence="2">Skin</tissue>
    </source>
</reference>
<name>A0A0B6ZBT6_9EUPU</name>
<gene>
    <name evidence="2" type="primary">ORF56695</name>
</gene>
<feature type="non-terminal residue" evidence="2">
    <location>
        <position position="1"/>
    </location>
</feature>
<feature type="compositionally biased region" description="Polar residues" evidence="1">
    <location>
        <begin position="41"/>
        <end position="53"/>
    </location>
</feature>